<feature type="compositionally biased region" description="Basic residues" evidence="1">
    <location>
        <begin position="37"/>
        <end position="51"/>
    </location>
</feature>
<proteinExistence type="predicted"/>
<dbReference type="AlphaFoldDB" id="A0A1X7AQ71"/>
<name>A0A1X7AQ71_9GAMM</name>
<organism evidence="2 3">
    <name type="scientific">Parendozoicomonas haliclonae</name>
    <dbReference type="NCBI Taxonomy" id="1960125"/>
    <lineage>
        <taxon>Bacteria</taxon>
        <taxon>Pseudomonadati</taxon>
        <taxon>Pseudomonadota</taxon>
        <taxon>Gammaproteobacteria</taxon>
        <taxon>Oceanospirillales</taxon>
        <taxon>Endozoicomonadaceae</taxon>
        <taxon>Parendozoicomonas</taxon>
    </lineage>
</organism>
<dbReference type="RefSeq" id="WP_087111956.1">
    <property type="nucleotide sequence ID" value="NZ_CBCSCN010000010.1"/>
</dbReference>
<reference evidence="2 3" key="1">
    <citation type="submission" date="2017-03" db="EMBL/GenBank/DDBJ databases">
        <authorList>
            <person name="Afonso C.L."/>
            <person name="Miller P.J."/>
            <person name="Scott M.A."/>
            <person name="Spackman E."/>
            <person name="Goraichik I."/>
            <person name="Dimitrov K.M."/>
            <person name="Suarez D.L."/>
            <person name="Swayne D.E."/>
        </authorList>
    </citation>
    <scope>NUCLEOTIDE SEQUENCE [LARGE SCALE GENOMIC DNA]</scope>
    <source>
        <strain evidence="2">SB41UT1</strain>
    </source>
</reference>
<protein>
    <submittedName>
        <fullName evidence="2">Uncharacterized protein</fullName>
    </submittedName>
</protein>
<keyword evidence="3" id="KW-1185">Reference proteome</keyword>
<evidence type="ECO:0000313" key="3">
    <source>
        <dbReference type="Proteomes" id="UP000196573"/>
    </source>
</evidence>
<gene>
    <name evidence="2" type="ORF">EHSB41UT_03339</name>
</gene>
<dbReference type="EMBL" id="FWPT01000008">
    <property type="protein sequence ID" value="SMA49551.1"/>
    <property type="molecule type" value="Genomic_DNA"/>
</dbReference>
<accession>A0A1X7AQ71</accession>
<evidence type="ECO:0000256" key="1">
    <source>
        <dbReference type="SAM" id="MobiDB-lite"/>
    </source>
</evidence>
<feature type="region of interest" description="Disordered" evidence="1">
    <location>
        <begin position="1"/>
        <end position="58"/>
    </location>
</feature>
<evidence type="ECO:0000313" key="2">
    <source>
        <dbReference type="EMBL" id="SMA49551.1"/>
    </source>
</evidence>
<sequence length="421" mass="47793">MGKVPGFSGHRVGSNPQNNRPKAARKQARGKSGSRQVRGHSSHKGHSHKAHSRESRYYTRSSNYTKVEVVSPPQHRLVQSDLNGWMSDLVNADNEVPPRFIPERLGSSGEHIPLEQLPKVPSPTTETAPALQLSKSYEGYLNQLDGLKDQLGGAPNHDGKRPVLNRDKVFWGRSVQHVRLLISRAINGKWFPPVLWKALGKHFHIKNGLTHYEYLSLAIQSISQMKKHMDEIKFRLQEGKNPADYFHEVTGLTFHKSYLPPQMLGNLLENYVEVFELQFEKAVAGGRLQEFLEQAMPFRDVCFEARYRSMASYVGAQSEGSDALNTELVVDYDSQSPVEQVFSEEIRKFFVEHGPENMNREAIREHLINQGVIGKVFAGGLIDSDTYAAYLGQEKESKDIEITEEVLDQYLEFAENELYLF</sequence>
<dbReference type="Proteomes" id="UP000196573">
    <property type="component" value="Unassembled WGS sequence"/>
</dbReference>